<dbReference type="Pfam" id="PF02434">
    <property type="entry name" value="Fringe"/>
    <property type="match status" value="1"/>
</dbReference>
<evidence type="ECO:0000313" key="22">
    <source>
        <dbReference type="Proteomes" id="UP001165740"/>
    </source>
</evidence>
<dbReference type="InterPro" id="IPR029044">
    <property type="entry name" value="Nucleotide-diphossugar_trans"/>
</dbReference>
<gene>
    <name evidence="23 24" type="primary">LOC129924055</name>
</gene>
<keyword evidence="14 20" id="KW-0472">Membrane</keyword>
<dbReference type="Proteomes" id="UP001165740">
    <property type="component" value="Chromosome 1"/>
</dbReference>
<dbReference type="SUPFAM" id="SSF53448">
    <property type="entry name" value="Nucleotide-diphospho-sugar transferases"/>
    <property type="match status" value="1"/>
</dbReference>
<evidence type="ECO:0000256" key="12">
    <source>
        <dbReference type="ARBA" id="ARBA00022968"/>
    </source>
</evidence>
<keyword evidence="13 20" id="KW-1133">Transmembrane helix</keyword>
<keyword evidence="10" id="KW-0479">Metal-binding</keyword>
<feature type="transmembrane region" description="Helical" evidence="20">
    <location>
        <begin position="7"/>
        <end position="26"/>
    </location>
</feature>
<evidence type="ECO:0000256" key="9">
    <source>
        <dbReference type="ARBA" id="ARBA00022692"/>
    </source>
</evidence>
<reference evidence="23 24" key="1">
    <citation type="submission" date="2025-04" db="UniProtKB">
        <authorList>
            <consortium name="RefSeq"/>
        </authorList>
    </citation>
    <scope>IDENTIFICATION</scope>
</reference>
<evidence type="ECO:0000256" key="11">
    <source>
        <dbReference type="ARBA" id="ARBA00022741"/>
    </source>
</evidence>
<dbReference type="FunFam" id="3.90.550.50:FF:000017">
    <property type="entry name" value="Glycoprotein-N-acetylgalactosamine 3-beta-galactosyltransferase 1"/>
    <property type="match status" value="1"/>
</dbReference>
<dbReference type="GO" id="GO:0000166">
    <property type="term" value="F:nucleotide binding"/>
    <property type="evidence" value="ECO:0007669"/>
    <property type="project" value="UniProtKB-KW"/>
</dbReference>
<evidence type="ECO:0000256" key="17">
    <source>
        <dbReference type="ARBA" id="ARBA00023211"/>
    </source>
</evidence>
<name>A0A9W2ZF91_BIOGL</name>
<evidence type="ECO:0000256" key="3">
    <source>
        <dbReference type="ARBA" id="ARBA00004922"/>
    </source>
</evidence>
<dbReference type="RefSeq" id="XP_055873716.1">
    <property type="nucleotide sequence ID" value="XM_056017741.1"/>
</dbReference>
<dbReference type="InterPro" id="IPR026050">
    <property type="entry name" value="C1GALT1/C1GALT1_chp1"/>
</dbReference>
<proteinExistence type="inferred from homology"/>
<keyword evidence="11" id="KW-0547">Nucleotide-binding</keyword>
<evidence type="ECO:0000256" key="14">
    <source>
        <dbReference type="ARBA" id="ARBA00023136"/>
    </source>
</evidence>
<dbReference type="OrthoDB" id="414175at2759"/>
<protein>
    <recommendedName>
        <fullName evidence="18">Glycoprotein-N-acetylgalactosamine 3-beta-galactosyltransferase 1</fullName>
        <ecNumber evidence="6">2.4.1.122</ecNumber>
    </recommendedName>
</protein>
<evidence type="ECO:0000256" key="16">
    <source>
        <dbReference type="ARBA" id="ARBA00023180"/>
    </source>
</evidence>
<evidence type="ECO:0000256" key="20">
    <source>
        <dbReference type="SAM" id="Phobius"/>
    </source>
</evidence>
<dbReference type="OMA" id="HMANRED"/>
<evidence type="ECO:0000313" key="23">
    <source>
        <dbReference type="RefSeq" id="XP_055873716.1"/>
    </source>
</evidence>
<dbReference type="Gene3D" id="3.90.550.50">
    <property type="match status" value="1"/>
</dbReference>
<accession>A0A9W2ZF91</accession>
<dbReference type="GO" id="GO:0016020">
    <property type="term" value="C:membrane"/>
    <property type="evidence" value="ECO:0007669"/>
    <property type="project" value="UniProtKB-SubCell"/>
</dbReference>
<dbReference type="PANTHER" id="PTHR23033:SF14">
    <property type="entry name" value="GLYCOPROTEIN-N-ACETYLGALACTOSAMINE 3-BETA-GALACTOSYLTRANSFERASE 1-RELATED"/>
    <property type="match status" value="1"/>
</dbReference>
<dbReference type="EC" id="2.4.1.122" evidence="6"/>
<sequence>MQLLARRYLSGVLLGVLLVCILNSWLKLDHGWSQGKLRWSIKNLNWSVLNDMDTHKKWSLTTQAYRELPDIHLDGDKNMHHDSDTVARKLMEEVKVLVWVMTNPKNLQNKAKAVKETWGKRCNKVIFFSSETDQNFPTIGLNVSEGREHLTAKTMQGFRYVYDHFFNDFDWFMKADDDTYVIPENLRYFLSDQNTSEPVFFGHYFKTRVPQGYHSGGGGYVLSKEALRRLAERGKDPKLCRQDGGSEDVEIGRCMQNFGVKTGNSTDALGRSRFHCFTPEGHLFGSYPDWYFKYDGNGAKKGTESISDYAISFHYVNPEKMYSLEFYIYHLRPYGIISGHQALNKVT</sequence>
<evidence type="ECO:0000256" key="5">
    <source>
        <dbReference type="ARBA" id="ARBA00011748"/>
    </source>
</evidence>
<keyword evidence="12" id="KW-0735">Signal-anchor</keyword>
<evidence type="ECO:0000256" key="10">
    <source>
        <dbReference type="ARBA" id="ARBA00022723"/>
    </source>
</evidence>
<evidence type="ECO:0000256" key="4">
    <source>
        <dbReference type="ARBA" id="ARBA00006462"/>
    </source>
</evidence>
<keyword evidence="8" id="KW-0808">Transferase</keyword>
<dbReference type="GeneID" id="129924055"/>
<comment type="pathway">
    <text evidence="3">Protein modification; protein glycosylation.</text>
</comment>
<dbReference type="InterPro" id="IPR003378">
    <property type="entry name" value="Fringe-like_glycosylTrfase"/>
</dbReference>
<keyword evidence="9 20" id="KW-0812">Transmembrane</keyword>
<evidence type="ECO:0000256" key="8">
    <source>
        <dbReference type="ARBA" id="ARBA00022679"/>
    </source>
</evidence>
<evidence type="ECO:0000313" key="24">
    <source>
        <dbReference type="RefSeq" id="XP_055873725.1"/>
    </source>
</evidence>
<dbReference type="PANTHER" id="PTHR23033">
    <property type="entry name" value="BETA1,3-GALACTOSYLTRANSFERASE"/>
    <property type="match status" value="1"/>
</dbReference>
<keyword evidence="15" id="KW-1015">Disulfide bond</keyword>
<dbReference type="GO" id="GO:0030145">
    <property type="term" value="F:manganese ion binding"/>
    <property type="evidence" value="ECO:0007669"/>
    <property type="project" value="UniProtKB-ARBA"/>
</dbReference>
<feature type="domain" description="Fringe-like glycosyltransferase" evidence="21">
    <location>
        <begin position="95"/>
        <end position="262"/>
    </location>
</feature>
<evidence type="ECO:0000256" key="6">
    <source>
        <dbReference type="ARBA" id="ARBA00012557"/>
    </source>
</evidence>
<evidence type="ECO:0000256" key="19">
    <source>
        <dbReference type="ARBA" id="ARBA00059245"/>
    </source>
</evidence>
<keyword evidence="22" id="KW-1185">Reference proteome</keyword>
<evidence type="ECO:0000256" key="7">
    <source>
        <dbReference type="ARBA" id="ARBA00022676"/>
    </source>
</evidence>
<dbReference type="GO" id="GO:0016263">
    <property type="term" value="F:glycoprotein-N-acetylgalactosamine 3-beta-galactosyltransferase activity"/>
    <property type="evidence" value="ECO:0007669"/>
    <property type="project" value="UniProtKB-EC"/>
</dbReference>
<organism evidence="22 24">
    <name type="scientific">Biomphalaria glabrata</name>
    <name type="common">Bloodfluke planorb</name>
    <name type="synonym">Freshwater snail</name>
    <dbReference type="NCBI Taxonomy" id="6526"/>
    <lineage>
        <taxon>Eukaryota</taxon>
        <taxon>Metazoa</taxon>
        <taxon>Spiralia</taxon>
        <taxon>Lophotrochozoa</taxon>
        <taxon>Mollusca</taxon>
        <taxon>Gastropoda</taxon>
        <taxon>Heterobranchia</taxon>
        <taxon>Euthyneura</taxon>
        <taxon>Panpulmonata</taxon>
        <taxon>Hygrophila</taxon>
        <taxon>Lymnaeoidea</taxon>
        <taxon>Planorbidae</taxon>
        <taxon>Biomphalaria</taxon>
    </lineage>
</organism>
<comment type="function">
    <text evidence="19">Glycosyltransferase that generates the core 1 O-glycan Gal-beta1-3GalNAc-alpha1-Ser/Thr (T antigen), which is a precursor for many extended O-glycans in glycoproteins.</text>
</comment>
<evidence type="ECO:0000256" key="2">
    <source>
        <dbReference type="ARBA" id="ARBA00004606"/>
    </source>
</evidence>
<evidence type="ECO:0000256" key="15">
    <source>
        <dbReference type="ARBA" id="ARBA00023157"/>
    </source>
</evidence>
<evidence type="ECO:0000256" key="13">
    <source>
        <dbReference type="ARBA" id="ARBA00022989"/>
    </source>
</evidence>
<dbReference type="AlphaFoldDB" id="A0A9W2ZF91"/>
<comment type="subcellular location">
    <subcellularLocation>
        <location evidence="2">Membrane</location>
        <topology evidence="2">Single-pass type II membrane protein</topology>
    </subcellularLocation>
</comment>
<comment type="subunit">
    <text evidence="5">Homodimer; disulfide-linked.</text>
</comment>
<evidence type="ECO:0000259" key="21">
    <source>
        <dbReference type="Pfam" id="PF02434"/>
    </source>
</evidence>
<keyword evidence="16" id="KW-0325">Glycoprotein</keyword>
<dbReference type="RefSeq" id="XP_055873725.1">
    <property type="nucleotide sequence ID" value="XM_056017750.1"/>
</dbReference>
<evidence type="ECO:0000256" key="18">
    <source>
        <dbReference type="ARBA" id="ARBA00040898"/>
    </source>
</evidence>
<keyword evidence="7" id="KW-0328">Glycosyltransferase</keyword>
<evidence type="ECO:0000256" key="1">
    <source>
        <dbReference type="ARBA" id="ARBA00001936"/>
    </source>
</evidence>
<comment type="cofactor">
    <cofactor evidence="1">
        <name>Mn(2+)</name>
        <dbReference type="ChEBI" id="CHEBI:29035"/>
    </cofactor>
</comment>
<comment type="similarity">
    <text evidence="4">Belongs to the glycosyltransferase 31 family. Beta3-Gal-T subfamily.</text>
</comment>
<keyword evidence="17" id="KW-0464">Manganese</keyword>